<feature type="region of interest" description="Disordered" evidence="2">
    <location>
        <begin position="265"/>
        <end position="337"/>
    </location>
</feature>
<feature type="compositionally biased region" description="Basic and acidic residues" evidence="2">
    <location>
        <begin position="362"/>
        <end position="372"/>
    </location>
</feature>
<dbReference type="InterPro" id="IPR013087">
    <property type="entry name" value="Znf_C2H2_type"/>
</dbReference>
<evidence type="ECO:0000313" key="4">
    <source>
        <dbReference type="EMBL" id="KAK6180946.1"/>
    </source>
</evidence>
<comment type="caution">
    <text evidence="4">The sequence shown here is derived from an EMBL/GenBank/DDBJ whole genome shotgun (WGS) entry which is preliminary data.</text>
</comment>
<feature type="region of interest" description="Disordered" evidence="2">
    <location>
        <begin position="358"/>
        <end position="396"/>
    </location>
</feature>
<feature type="compositionally biased region" description="Basic and acidic residues" evidence="2">
    <location>
        <begin position="303"/>
        <end position="315"/>
    </location>
</feature>
<feature type="region of interest" description="Disordered" evidence="2">
    <location>
        <begin position="455"/>
        <end position="522"/>
    </location>
</feature>
<proteinExistence type="predicted"/>
<feature type="domain" description="C2H2-type" evidence="3">
    <location>
        <begin position="406"/>
        <end position="431"/>
    </location>
</feature>
<dbReference type="InterPro" id="IPR039946">
    <property type="entry name" value="ZN839"/>
</dbReference>
<accession>A0AAN8JN34</accession>
<organism evidence="4 5">
    <name type="scientific">Patella caerulea</name>
    <name type="common">Rayed Mediterranean limpet</name>
    <dbReference type="NCBI Taxonomy" id="87958"/>
    <lineage>
        <taxon>Eukaryota</taxon>
        <taxon>Metazoa</taxon>
        <taxon>Spiralia</taxon>
        <taxon>Lophotrochozoa</taxon>
        <taxon>Mollusca</taxon>
        <taxon>Gastropoda</taxon>
        <taxon>Patellogastropoda</taxon>
        <taxon>Patelloidea</taxon>
        <taxon>Patellidae</taxon>
        <taxon>Patella</taxon>
    </lineage>
</organism>
<dbReference type="PANTHER" id="PTHR16116:SF5">
    <property type="entry name" value="ZINC FINGER PROTEIN 839"/>
    <property type="match status" value="1"/>
</dbReference>
<dbReference type="Proteomes" id="UP001347796">
    <property type="component" value="Unassembled WGS sequence"/>
</dbReference>
<dbReference type="EMBL" id="JAZGQO010000007">
    <property type="protein sequence ID" value="KAK6180946.1"/>
    <property type="molecule type" value="Genomic_DNA"/>
</dbReference>
<name>A0AAN8JN34_PATCE</name>
<dbReference type="Pfam" id="PF15961">
    <property type="entry name" value="DUF4764"/>
    <property type="match status" value="2"/>
</dbReference>
<dbReference type="GO" id="GO:0008270">
    <property type="term" value="F:zinc ion binding"/>
    <property type="evidence" value="ECO:0007669"/>
    <property type="project" value="UniProtKB-KW"/>
</dbReference>
<keyword evidence="1" id="KW-0863">Zinc-finger</keyword>
<dbReference type="AlphaFoldDB" id="A0AAN8JN34"/>
<evidence type="ECO:0000313" key="5">
    <source>
        <dbReference type="Proteomes" id="UP001347796"/>
    </source>
</evidence>
<sequence>MADNEEENGMITIATDPLSSDSVIVTGPEDDRVIHDDDAEDILQQAIQDAQEFGEEAVTLSYVTAEEGEHDPTIVAQEITNNVNVNVVSDTDSALATTVVGTTADNGIAYDISYAVVSDMDHQTENMTLEDNIEAVMMAPESQIEQVAVQQLQPSENIITMQSSDFTNSVPQGGINVTLVPSNQNSVAPIGSSQNPIRIVQQGNQYTPVQQLTAEQLQQIMHVVQEQQLAKSADSTSGSSILYNPATNTRIVYRVIYPSELHKTTGITTPEKSTSANSTGAESSSIQRKNYKKRTREDEEDKVDGPEMSKEEKEERKKHRPRTRSGRVSKPPKHMVKDYKHIHVLDWDEDYDDSDGGYSDFKISDEDKEKAENASANNTNSNNRKETDSSPDFIDASSGLERVKNYKCEGCDKAYIGHGGLRRHYQLNPSHGTITEESDIDKVLVPVPLPVAAAPETAETQSTVSSNNLPTNGSIGSISEDSNTQDSIPSQVTPTSIPSTTSYYKPRGRGRGRPAQSLDIPSKRRAKLQDLVRLCTDDELMEIVLPRLANVITLWEFLMMKVEKGGKALPKVDDIVHEFETLQKQVAKTCQECLLPLNESKDVTESQSHNIQVVDEVMAACLGLKVGKYQAKSLPKEEKSFHYKYLTTERLGLPAKRQGNRRTIEIVTPDELIQSNNKKPRMTTLLNNTIVSMTNKRSLSSPVTTSTPPSSSTPISIVTTTPISSTRSATPMQIVVNNHNNLLSESAQMPITTQTISTAISNNGILNSENHQTVLLTNSVPLSSAFATLNGGSVLNINGNNSVLQSTPTITTSSPTIIPTIIPTAVTKNNGTVVNGNNINTLLVNNNSNAKIETSHSDIVQEVPVPNFVNSIESNSQQTSVKSGLINNKIADVNDEGLVTVDQSETIDLQVQLNGIQEGAADVLQGEIINPSENEYFSAEQIEGEIISPDQIVTQASNIFQTEDGTLIIQNPDGTTFQLQGAEGIPLETVQALLAMESEGHFVEQEQLQTEMQ</sequence>
<feature type="region of interest" description="Disordered" evidence="2">
    <location>
        <begin position="696"/>
        <end position="717"/>
    </location>
</feature>
<reference evidence="4 5" key="1">
    <citation type="submission" date="2024-01" db="EMBL/GenBank/DDBJ databases">
        <title>The genome of the rayed Mediterranean limpet Patella caerulea (Linnaeus, 1758).</title>
        <authorList>
            <person name="Anh-Thu Weber A."/>
            <person name="Halstead-Nussloch G."/>
        </authorList>
    </citation>
    <scope>NUCLEOTIDE SEQUENCE [LARGE SCALE GENOMIC DNA]</scope>
    <source>
        <strain evidence="4">AATW-2023a</strain>
        <tissue evidence="4">Whole specimen</tissue>
    </source>
</reference>
<keyword evidence="5" id="KW-1185">Reference proteome</keyword>
<feature type="compositionally biased region" description="Polar residues" evidence="2">
    <location>
        <begin position="265"/>
        <end position="288"/>
    </location>
</feature>
<keyword evidence="1" id="KW-0479">Metal-binding</keyword>
<dbReference type="PANTHER" id="PTHR16116">
    <property type="entry name" value="ZINC FINGER PROTEIN 839"/>
    <property type="match status" value="1"/>
</dbReference>
<keyword evidence="1" id="KW-0862">Zinc</keyword>
<feature type="compositionally biased region" description="Low complexity" evidence="2">
    <location>
        <begin position="487"/>
        <end position="502"/>
    </location>
</feature>
<protein>
    <recommendedName>
        <fullName evidence="3">C2H2-type domain-containing protein</fullName>
    </recommendedName>
</protein>
<dbReference type="InterPro" id="IPR031885">
    <property type="entry name" value="DUF4764"/>
</dbReference>
<evidence type="ECO:0000256" key="1">
    <source>
        <dbReference type="PROSITE-ProRule" id="PRU00042"/>
    </source>
</evidence>
<dbReference type="PROSITE" id="PS50157">
    <property type="entry name" value="ZINC_FINGER_C2H2_2"/>
    <property type="match status" value="1"/>
</dbReference>
<feature type="compositionally biased region" description="Low complexity" evidence="2">
    <location>
        <begin position="700"/>
        <end position="717"/>
    </location>
</feature>
<feature type="compositionally biased region" description="Polar residues" evidence="2">
    <location>
        <begin position="461"/>
        <end position="486"/>
    </location>
</feature>
<evidence type="ECO:0000259" key="3">
    <source>
        <dbReference type="PROSITE" id="PS50157"/>
    </source>
</evidence>
<evidence type="ECO:0000256" key="2">
    <source>
        <dbReference type="SAM" id="MobiDB-lite"/>
    </source>
</evidence>
<feature type="compositionally biased region" description="Basic residues" evidence="2">
    <location>
        <begin position="316"/>
        <end position="334"/>
    </location>
</feature>
<feature type="compositionally biased region" description="Low complexity" evidence="2">
    <location>
        <begin position="373"/>
        <end position="382"/>
    </location>
</feature>
<gene>
    <name evidence="4" type="ORF">SNE40_008907</name>
</gene>